<evidence type="ECO:0000313" key="1">
    <source>
        <dbReference type="EMBL" id="KAI4334696.1"/>
    </source>
</evidence>
<dbReference type="Proteomes" id="UP000828941">
    <property type="component" value="Chromosome 6"/>
</dbReference>
<name>A0ACB9NHP3_BAUVA</name>
<gene>
    <name evidence="1" type="ORF">L6164_013410</name>
</gene>
<sequence>MASSLLASLICLLILPLSFVFAQTRSKITVGDSLSAGNSYSTWLLSPSGDFAFGFHPIEGNQLFVLSIWYAKLINKTIVWYANGDNPAPRGSTAQLTVDRGLVLTAPGGELLWTSETLLGSVAGGFLNDAGNLVLEDSKSKVVWESFKNPKDTLLPSQILERKGRLSSRLSETNLARGRFEIVFQDDGNLVFHSVNLPTDYANENYFESGTVKSSLSSAGLELVFDKSGDLYILRENNEKVILLPKGKASPSESYLRATLNFDGVFALYEHPKVSSGKDGWTPLVSLPDNICVNSLVSAGSGVCGYNSICTLNEIKRPICHCPKGYSLLDPKDPYGSCKADFIQGCKEDELSQRKDLYEYVELINTDWPLSDYVLLKPFTEEKCKQSCMEDCFCAVAIFRLGDSCWKKRLPLSNGRFDLGLNGGKAFIKVRKDNSSQLG</sequence>
<evidence type="ECO:0000313" key="2">
    <source>
        <dbReference type="Proteomes" id="UP000828941"/>
    </source>
</evidence>
<keyword evidence="2" id="KW-1185">Reference proteome</keyword>
<accession>A0ACB9NHP3</accession>
<proteinExistence type="predicted"/>
<protein>
    <submittedName>
        <fullName evidence="1">Uncharacterized protein</fullName>
    </submittedName>
</protein>
<organism evidence="1 2">
    <name type="scientific">Bauhinia variegata</name>
    <name type="common">Purple orchid tree</name>
    <name type="synonym">Phanera variegata</name>
    <dbReference type="NCBI Taxonomy" id="167791"/>
    <lineage>
        <taxon>Eukaryota</taxon>
        <taxon>Viridiplantae</taxon>
        <taxon>Streptophyta</taxon>
        <taxon>Embryophyta</taxon>
        <taxon>Tracheophyta</taxon>
        <taxon>Spermatophyta</taxon>
        <taxon>Magnoliopsida</taxon>
        <taxon>eudicotyledons</taxon>
        <taxon>Gunneridae</taxon>
        <taxon>Pentapetalae</taxon>
        <taxon>rosids</taxon>
        <taxon>fabids</taxon>
        <taxon>Fabales</taxon>
        <taxon>Fabaceae</taxon>
        <taxon>Cercidoideae</taxon>
        <taxon>Cercideae</taxon>
        <taxon>Bauhiniinae</taxon>
        <taxon>Bauhinia</taxon>
    </lineage>
</organism>
<reference evidence="1 2" key="1">
    <citation type="journal article" date="2022" name="DNA Res.">
        <title>Chromosomal-level genome assembly of the orchid tree Bauhinia variegata (Leguminosae; Cercidoideae) supports the allotetraploid origin hypothesis of Bauhinia.</title>
        <authorList>
            <person name="Zhong Y."/>
            <person name="Chen Y."/>
            <person name="Zheng D."/>
            <person name="Pang J."/>
            <person name="Liu Y."/>
            <person name="Luo S."/>
            <person name="Meng S."/>
            <person name="Qian L."/>
            <person name="Wei D."/>
            <person name="Dai S."/>
            <person name="Zhou R."/>
        </authorList>
    </citation>
    <scope>NUCLEOTIDE SEQUENCE [LARGE SCALE GENOMIC DNA]</scope>
    <source>
        <strain evidence="1">BV-YZ2020</strain>
    </source>
</reference>
<comment type="caution">
    <text evidence="1">The sequence shown here is derived from an EMBL/GenBank/DDBJ whole genome shotgun (WGS) entry which is preliminary data.</text>
</comment>
<dbReference type="EMBL" id="CM039431">
    <property type="protein sequence ID" value="KAI4334696.1"/>
    <property type="molecule type" value="Genomic_DNA"/>
</dbReference>